<evidence type="ECO:0000313" key="3">
    <source>
        <dbReference type="Proteomes" id="UP000219252"/>
    </source>
</evidence>
<keyword evidence="3" id="KW-1185">Reference proteome</keyword>
<accession>A0A285UI11</accession>
<feature type="transmembrane region" description="Helical" evidence="1">
    <location>
        <begin position="6"/>
        <end position="27"/>
    </location>
</feature>
<evidence type="ECO:0000313" key="2">
    <source>
        <dbReference type="EMBL" id="SOC41499.1"/>
    </source>
</evidence>
<dbReference type="EMBL" id="OBQC01000010">
    <property type="protein sequence ID" value="SOC41499.1"/>
    <property type="molecule type" value="Genomic_DNA"/>
</dbReference>
<dbReference type="OrthoDB" id="2988102at2"/>
<dbReference type="Proteomes" id="UP000219252">
    <property type="component" value="Unassembled WGS sequence"/>
</dbReference>
<organism evidence="2 3">
    <name type="scientific">Ureibacillus acetophenoni</name>
    <dbReference type="NCBI Taxonomy" id="614649"/>
    <lineage>
        <taxon>Bacteria</taxon>
        <taxon>Bacillati</taxon>
        <taxon>Bacillota</taxon>
        <taxon>Bacilli</taxon>
        <taxon>Bacillales</taxon>
        <taxon>Caryophanaceae</taxon>
        <taxon>Ureibacillus</taxon>
    </lineage>
</organism>
<reference evidence="3" key="1">
    <citation type="submission" date="2017-08" db="EMBL/GenBank/DDBJ databases">
        <authorList>
            <person name="Varghese N."/>
            <person name="Submissions S."/>
        </authorList>
    </citation>
    <scope>NUCLEOTIDE SEQUENCE [LARGE SCALE GENOMIC DNA]</scope>
    <source>
        <strain evidence="3">JC23</strain>
    </source>
</reference>
<sequence length="152" mass="17164">MYSLYYILHIVGIAVWIGSFLVLGYLLKTLAKEQRRLIDLSPVIKKIQKWVMVGVVPSLVLILVSGSFMIFEFNRDSMPLYLKLMEQGGTLIILLTIIFVSIYSVKITKKLQGIQLKKDKSLAQLTKIYANYLLISTLFGIGVVIVVGLRLV</sequence>
<keyword evidence="1" id="KW-0812">Transmembrane</keyword>
<feature type="transmembrane region" description="Helical" evidence="1">
    <location>
        <begin position="50"/>
        <end position="71"/>
    </location>
</feature>
<dbReference type="AlphaFoldDB" id="A0A285UI11"/>
<gene>
    <name evidence="2" type="ORF">SAMN05877842_110110</name>
</gene>
<feature type="transmembrane region" description="Helical" evidence="1">
    <location>
        <begin position="129"/>
        <end position="149"/>
    </location>
</feature>
<keyword evidence="1" id="KW-0472">Membrane</keyword>
<evidence type="ECO:0008006" key="4">
    <source>
        <dbReference type="Google" id="ProtNLM"/>
    </source>
</evidence>
<name>A0A285UI11_9BACL</name>
<proteinExistence type="predicted"/>
<feature type="transmembrane region" description="Helical" evidence="1">
    <location>
        <begin position="91"/>
        <end position="108"/>
    </location>
</feature>
<dbReference type="RefSeq" id="WP_097150145.1">
    <property type="nucleotide sequence ID" value="NZ_OBQC01000010.1"/>
</dbReference>
<protein>
    <recommendedName>
        <fullName evidence="4">Copper resistance protein D domain-containing protein</fullName>
    </recommendedName>
</protein>
<evidence type="ECO:0000256" key="1">
    <source>
        <dbReference type="SAM" id="Phobius"/>
    </source>
</evidence>
<keyword evidence="1" id="KW-1133">Transmembrane helix</keyword>